<organism evidence="2 3">
    <name type="scientific">Streptomyces agglomeratus</name>
    <dbReference type="NCBI Taxonomy" id="285458"/>
    <lineage>
        <taxon>Bacteria</taxon>
        <taxon>Bacillati</taxon>
        <taxon>Actinomycetota</taxon>
        <taxon>Actinomycetes</taxon>
        <taxon>Kitasatosporales</taxon>
        <taxon>Streptomycetaceae</taxon>
        <taxon>Streptomyces</taxon>
    </lineage>
</organism>
<feature type="compositionally biased region" description="Basic and acidic residues" evidence="1">
    <location>
        <begin position="254"/>
        <end position="271"/>
    </location>
</feature>
<evidence type="ECO:0008006" key="4">
    <source>
        <dbReference type="Google" id="ProtNLM"/>
    </source>
</evidence>
<feature type="compositionally biased region" description="Low complexity" evidence="1">
    <location>
        <begin position="344"/>
        <end position="354"/>
    </location>
</feature>
<evidence type="ECO:0000313" key="2">
    <source>
        <dbReference type="EMBL" id="OEJ25370.1"/>
    </source>
</evidence>
<feature type="compositionally biased region" description="Basic and acidic residues" evidence="1">
    <location>
        <begin position="300"/>
        <end position="314"/>
    </location>
</feature>
<keyword evidence="3" id="KW-1185">Reference proteome</keyword>
<feature type="compositionally biased region" description="Low complexity" evidence="1">
    <location>
        <begin position="130"/>
        <end position="140"/>
    </location>
</feature>
<dbReference type="OrthoDB" id="4338553at2"/>
<sequence>MADERYEWLDKDAAERLLRGEPVGPLGEHARAEAERLTAALDGVARAGGHEARELPGEAAALAAFRTARAASPEGFSTIRIGRRAAVPVRWARPVRIGLAGALAGVALGGVAVAAGTGVLPSPFGRDSGPAPASTVSAAATPPPVNPGTTTAAPGEPGGPTPETTGTPDGDHRGPGSGDGSGEGAGAGTHESSPGSGTGVLPTLPGRTGDDVPGTDDGAGEAADSRDWYRKTAKACQDYRSGDLAPDRERRLEAAAKGADRVERFCDRLLDGDGSGDGSGGSDDGAGDPGAGRTGGDAGGEGRDDGRGDADKNGGSDGTDGSQGAPEGVHRRMPSIAYTPPSTPTTVEPSAAPVGASSQQG</sequence>
<dbReference type="AlphaFoldDB" id="A0A1E5P764"/>
<evidence type="ECO:0000313" key="3">
    <source>
        <dbReference type="Proteomes" id="UP000095759"/>
    </source>
</evidence>
<feature type="compositionally biased region" description="Gly residues" evidence="1">
    <location>
        <begin position="175"/>
        <end position="187"/>
    </location>
</feature>
<accession>A0A1E5P764</accession>
<dbReference type="STRING" id="285458.BGM19_23205"/>
<reference evidence="2 3" key="1">
    <citation type="submission" date="2016-08" db="EMBL/GenBank/DDBJ databases">
        <title>Complete genome sequence of Streptomyces agglomeratus strain 6-3-2, a novel anti-MRSA actinomycete isolated from Wuli of Tebit, China.</title>
        <authorList>
            <person name="Chen X."/>
        </authorList>
    </citation>
    <scope>NUCLEOTIDE SEQUENCE [LARGE SCALE GENOMIC DNA]</scope>
    <source>
        <strain evidence="2 3">6-3-2</strain>
    </source>
</reference>
<name>A0A1E5P764_9ACTN</name>
<proteinExistence type="predicted"/>
<comment type="caution">
    <text evidence="2">The sequence shown here is derived from an EMBL/GenBank/DDBJ whole genome shotgun (WGS) entry which is preliminary data.</text>
</comment>
<feature type="compositionally biased region" description="Low complexity" evidence="1">
    <location>
        <begin position="147"/>
        <end position="168"/>
    </location>
</feature>
<dbReference type="Proteomes" id="UP000095759">
    <property type="component" value="Unassembled WGS sequence"/>
</dbReference>
<evidence type="ECO:0000256" key="1">
    <source>
        <dbReference type="SAM" id="MobiDB-lite"/>
    </source>
</evidence>
<protein>
    <recommendedName>
        <fullName evidence="4">Extensin</fullName>
    </recommendedName>
</protein>
<dbReference type="EMBL" id="MEHJ01000001">
    <property type="protein sequence ID" value="OEJ25370.1"/>
    <property type="molecule type" value="Genomic_DNA"/>
</dbReference>
<feature type="compositionally biased region" description="Gly residues" evidence="1">
    <location>
        <begin position="273"/>
        <end position="299"/>
    </location>
</feature>
<feature type="region of interest" description="Disordered" evidence="1">
    <location>
        <begin position="125"/>
        <end position="229"/>
    </location>
</feature>
<gene>
    <name evidence="2" type="ORF">AS594_13605</name>
</gene>
<dbReference type="RefSeq" id="WP_069932916.1">
    <property type="nucleotide sequence ID" value="NZ_MEHJ01000001.1"/>
</dbReference>
<feature type="region of interest" description="Disordered" evidence="1">
    <location>
        <begin position="254"/>
        <end position="361"/>
    </location>
</feature>